<sequence>MRRQIVVGTIGLLLVGLGGCSYLFYPHAKEFAAKAKGASHVETLINLTSMMEASAKAAKGGKGYDQPLNDLHNQFHAFDDNLCCVEKETREKPAHALAVTHNKELWAIFKRVWKFKDDQPQRDQHLDLFASEVKELRETLQMLK</sequence>
<reference evidence="2 3" key="1">
    <citation type="journal article" date="2015" name="Proc. Natl. Acad. Sci. U.S.A.">
        <title>Expanded metabolic versatility of ubiquitous nitrite-oxidizing bacteria from the genus Nitrospira.</title>
        <authorList>
            <person name="Koch H."/>
            <person name="Lucker S."/>
            <person name="Albertsen M."/>
            <person name="Kitzinger K."/>
            <person name="Herbold C."/>
            <person name="Spieck E."/>
            <person name="Nielsen P.H."/>
            <person name="Wagner M."/>
            <person name="Daims H."/>
        </authorList>
    </citation>
    <scope>NUCLEOTIDE SEQUENCE [LARGE SCALE GENOMIC DNA]</scope>
    <source>
        <strain evidence="2 3">NSP M-1</strain>
    </source>
</reference>
<gene>
    <name evidence="2" type="ORF">NITMOv2_4118</name>
</gene>
<dbReference type="AlphaFoldDB" id="A0A0K2GHS3"/>
<keyword evidence="1" id="KW-0812">Transmembrane</keyword>
<dbReference type="PATRIC" id="fig|42253.5.peg.4066"/>
<evidence type="ECO:0000256" key="1">
    <source>
        <dbReference type="SAM" id="Phobius"/>
    </source>
</evidence>
<dbReference type="KEGG" id="nmv:NITMOv2_4118"/>
<dbReference type="STRING" id="42253.NITMOv2_4118"/>
<feature type="transmembrane region" description="Helical" evidence="1">
    <location>
        <begin position="6"/>
        <end position="25"/>
    </location>
</feature>
<evidence type="ECO:0000313" key="3">
    <source>
        <dbReference type="Proteomes" id="UP000069205"/>
    </source>
</evidence>
<evidence type="ECO:0000313" key="2">
    <source>
        <dbReference type="EMBL" id="ALA60500.1"/>
    </source>
</evidence>
<evidence type="ECO:0008006" key="4">
    <source>
        <dbReference type="Google" id="ProtNLM"/>
    </source>
</evidence>
<protein>
    <recommendedName>
        <fullName evidence="4">Lipoprotein</fullName>
    </recommendedName>
</protein>
<keyword evidence="3" id="KW-1185">Reference proteome</keyword>
<dbReference type="RefSeq" id="WP_053381350.1">
    <property type="nucleotide sequence ID" value="NZ_CP011801.1"/>
</dbReference>
<keyword evidence="1" id="KW-0472">Membrane</keyword>
<keyword evidence="1" id="KW-1133">Transmembrane helix</keyword>
<proteinExistence type="predicted"/>
<dbReference type="EMBL" id="CP011801">
    <property type="protein sequence ID" value="ALA60500.1"/>
    <property type="molecule type" value="Genomic_DNA"/>
</dbReference>
<name>A0A0K2GHS3_NITMO</name>
<dbReference type="Proteomes" id="UP000069205">
    <property type="component" value="Chromosome"/>
</dbReference>
<dbReference type="PROSITE" id="PS51257">
    <property type="entry name" value="PROKAR_LIPOPROTEIN"/>
    <property type="match status" value="1"/>
</dbReference>
<organism evidence="2 3">
    <name type="scientific">Nitrospira moscoviensis</name>
    <dbReference type="NCBI Taxonomy" id="42253"/>
    <lineage>
        <taxon>Bacteria</taxon>
        <taxon>Pseudomonadati</taxon>
        <taxon>Nitrospirota</taxon>
        <taxon>Nitrospiria</taxon>
        <taxon>Nitrospirales</taxon>
        <taxon>Nitrospiraceae</taxon>
        <taxon>Nitrospira</taxon>
    </lineage>
</organism>
<dbReference type="OrthoDB" id="9791672at2"/>
<accession>A0A0K2GHS3</accession>